<dbReference type="SUPFAM" id="SSF82199">
    <property type="entry name" value="SET domain"/>
    <property type="match status" value="1"/>
</dbReference>
<dbReference type="SMART" id="SM00317">
    <property type="entry name" value="SET"/>
    <property type="match status" value="1"/>
</dbReference>
<dbReference type="Gene3D" id="2.40.150.20">
    <property type="entry name" value="Ribosomal protein L14"/>
    <property type="match status" value="1"/>
</dbReference>
<keyword evidence="4" id="KW-0472">Membrane</keyword>
<dbReference type="InterPro" id="IPR001214">
    <property type="entry name" value="SET_dom"/>
</dbReference>
<dbReference type="AlphaFoldDB" id="A0AAE1X8N4"/>
<dbReference type="GO" id="GO:0005634">
    <property type="term" value="C:nucleus"/>
    <property type="evidence" value="ECO:0007669"/>
    <property type="project" value="InterPro"/>
</dbReference>
<evidence type="ECO:0000259" key="5">
    <source>
        <dbReference type="PROSITE" id="PS50280"/>
    </source>
</evidence>
<feature type="compositionally biased region" description="Low complexity" evidence="3">
    <location>
        <begin position="281"/>
        <end position="290"/>
    </location>
</feature>
<feature type="compositionally biased region" description="Low complexity" evidence="3">
    <location>
        <begin position="197"/>
        <end position="211"/>
    </location>
</feature>
<sequence>MIIRQRDCSLFASSGFCAVCHEIEVRLPAIVISYSLAVIADGKVGFAILLGVLMVTRLFLLLSLCRTLLGPSMIFRSFQSLQIYCILLLSVFTFLLADKIKNFGFIGRLLGSEDKVKPVLKSLLILYDKNWALIEEENYRALADAIFERDELEAAEQSKKKIVNSQVDDHPEEAAQATEEPERPLKRLRLRYRNGQTSSSSTPDTSVPRTPLIRPKEEPGELPEPHLPEVNGSQAIVESPQPNAENMKSKPQVVTRQSIGKNKGKQPVSPESLILHERSDPSLPSSMSRSQENTQEKRPVPDSSSHALRLKEPKVEPGVILSPKKRSNASQALLKPKDEPVTEDMACLEVSGAITHPGVSNGADASSGHGMLTENCSPEPPSALQSVTEKETAHGTEIASSPSGEVKISLSYNLGPGRPDFRMPSLEAVLKSVEDKCLRSPKTLDLNVSVMTLMTEMCQCFLKLGTGSNSQSTETMDVTPTIASVSKSSAGDALGASGLHFSSLNGLVDSQSGAEVPQPKTPVIPPPSDGVNDGPHLNKIDVGNEILTNRENKENCAEEGNGLSLEVVHQPQVAPEIIRSLHDVVDIAKGQEKVVITLVNDVNDECPPSFYIPKNAAFQNAYVNFSLARIGDNNCCANCSGDCLSLSTPCACANETGGEFAYTTDGLVREELLKECISMNRDPKKHCQFFCKECPLERSKCEDIIEPCKGKGWGLRTLEDLPKGEKHSYPVLLDADWCAEGVLKDEEALCLDATYYGNVARFINHRCYDSNLVEIPVEVETPDHHFYHLAFFTTRKVKAMEELTWDYGIDFDDHEHPIKAFRCQCGSKYCRNIKRSTPPHSSLPSGGEKESGGENPAKMSKRGRGGSAGNKFRMSLGLPVAATVNCADNTGAKNLYIISVKGSKGRLNRLPLVSVTWSWPPSRRVSPICVRRSCLPSSSASASRGAERTESTCTSKVTAFYTGTDLHRWSFSVWQESHGGIV</sequence>
<reference evidence="6" key="1">
    <citation type="submission" date="2020-06" db="EMBL/GenBank/DDBJ databases">
        <authorList>
            <person name="Li T."/>
            <person name="Hu X."/>
            <person name="Zhang T."/>
            <person name="Song X."/>
            <person name="Zhang H."/>
            <person name="Dai N."/>
            <person name="Sheng W."/>
            <person name="Hou X."/>
            <person name="Wei L."/>
        </authorList>
    </citation>
    <scope>NUCLEOTIDE SEQUENCE</scope>
    <source>
        <strain evidence="6">K16</strain>
        <tissue evidence="6">Leaf</tissue>
    </source>
</reference>
<evidence type="ECO:0000313" key="7">
    <source>
        <dbReference type="Proteomes" id="UP001289374"/>
    </source>
</evidence>
<dbReference type="GO" id="GO:0042054">
    <property type="term" value="F:histone methyltransferase activity"/>
    <property type="evidence" value="ECO:0007669"/>
    <property type="project" value="InterPro"/>
</dbReference>
<dbReference type="InterPro" id="IPR018848">
    <property type="entry name" value="WIYLD_domain"/>
</dbReference>
<dbReference type="Pfam" id="PF00856">
    <property type="entry name" value="SET"/>
    <property type="match status" value="1"/>
</dbReference>
<reference evidence="6" key="2">
    <citation type="journal article" date="2024" name="Plant">
        <title>Genomic evolution and insights into agronomic trait innovations of Sesamum species.</title>
        <authorList>
            <person name="Miao H."/>
            <person name="Wang L."/>
            <person name="Qu L."/>
            <person name="Liu H."/>
            <person name="Sun Y."/>
            <person name="Le M."/>
            <person name="Wang Q."/>
            <person name="Wei S."/>
            <person name="Zheng Y."/>
            <person name="Lin W."/>
            <person name="Duan Y."/>
            <person name="Cao H."/>
            <person name="Xiong S."/>
            <person name="Wang X."/>
            <person name="Wei L."/>
            <person name="Li C."/>
            <person name="Ma Q."/>
            <person name="Ju M."/>
            <person name="Zhao R."/>
            <person name="Li G."/>
            <person name="Mu C."/>
            <person name="Tian Q."/>
            <person name="Mei H."/>
            <person name="Zhang T."/>
            <person name="Gao T."/>
            <person name="Zhang H."/>
        </authorList>
    </citation>
    <scope>NUCLEOTIDE SEQUENCE</scope>
    <source>
        <strain evidence="6">K16</strain>
    </source>
</reference>
<feature type="transmembrane region" description="Helical" evidence="4">
    <location>
        <begin position="44"/>
        <end position="69"/>
    </location>
</feature>
<comment type="subcellular location">
    <subcellularLocation>
        <location evidence="1">Chromosome</location>
    </subcellularLocation>
</comment>
<dbReference type="Proteomes" id="UP001289374">
    <property type="component" value="Unassembled WGS sequence"/>
</dbReference>
<dbReference type="SMART" id="SM00468">
    <property type="entry name" value="PreSET"/>
    <property type="match status" value="1"/>
</dbReference>
<evidence type="ECO:0000313" key="6">
    <source>
        <dbReference type="EMBL" id="KAK4407265.1"/>
    </source>
</evidence>
<dbReference type="InterPro" id="IPR046341">
    <property type="entry name" value="SET_dom_sf"/>
</dbReference>
<dbReference type="EMBL" id="JACGWL010000002">
    <property type="protein sequence ID" value="KAK4407265.1"/>
    <property type="molecule type" value="Genomic_DNA"/>
</dbReference>
<dbReference type="GO" id="GO:0006412">
    <property type="term" value="P:translation"/>
    <property type="evidence" value="ECO:0007669"/>
    <property type="project" value="InterPro"/>
</dbReference>
<feature type="compositionally biased region" description="Basic and acidic residues" evidence="3">
    <location>
        <begin position="214"/>
        <end position="227"/>
    </location>
</feature>
<accession>A0AAE1X8N4</accession>
<feature type="compositionally biased region" description="Polar residues" evidence="3">
    <location>
        <begin position="231"/>
        <end position="246"/>
    </location>
</feature>
<evidence type="ECO:0000256" key="2">
    <source>
        <dbReference type="ARBA" id="ARBA00022454"/>
    </source>
</evidence>
<name>A0AAE1X8N4_9LAMI</name>
<dbReference type="InterPro" id="IPR007728">
    <property type="entry name" value="Pre-SET_dom"/>
</dbReference>
<dbReference type="Gene3D" id="2.170.270.10">
    <property type="entry name" value="SET domain"/>
    <property type="match status" value="2"/>
</dbReference>
<feature type="region of interest" description="Disordered" evidence="3">
    <location>
        <begin position="836"/>
        <end position="868"/>
    </location>
</feature>
<proteinExistence type="predicted"/>
<evidence type="ECO:0000256" key="4">
    <source>
        <dbReference type="SAM" id="Phobius"/>
    </source>
</evidence>
<keyword evidence="4" id="KW-1133">Transmembrane helix</keyword>
<dbReference type="GO" id="GO:0005840">
    <property type="term" value="C:ribosome"/>
    <property type="evidence" value="ECO:0007669"/>
    <property type="project" value="InterPro"/>
</dbReference>
<protein>
    <submittedName>
        <fullName evidence="6">Inactive histone-lysine N-methyltransferase SUVR2</fullName>
    </submittedName>
</protein>
<dbReference type="SUPFAM" id="SSF50193">
    <property type="entry name" value="Ribosomal protein L14"/>
    <property type="match status" value="1"/>
</dbReference>
<dbReference type="PROSITE" id="PS50280">
    <property type="entry name" value="SET"/>
    <property type="match status" value="1"/>
</dbReference>
<feature type="domain" description="SET" evidence="5">
    <location>
        <begin position="694"/>
        <end position="808"/>
    </location>
</feature>
<keyword evidence="2" id="KW-0158">Chromosome</keyword>
<evidence type="ECO:0000256" key="1">
    <source>
        <dbReference type="ARBA" id="ARBA00004286"/>
    </source>
</evidence>
<keyword evidence="4" id="KW-0812">Transmembrane</keyword>
<dbReference type="GO" id="GO:0005694">
    <property type="term" value="C:chromosome"/>
    <property type="evidence" value="ECO:0007669"/>
    <property type="project" value="UniProtKB-SubCell"/>
</dbReference>
<feature type="non-terminal residue" evidence="6">
    <location>
        <position position="1"/>
    </location>
</feature>
<dbReference type="PANTHER" id="PTHR46450:SF1">
    <property type="entry name" value="INACTIVE HISTONE-LYSINE N-METHYLTRANSFERASE SUVR1-RELATED"/>
    <property type="match status" value="1"/>
</dbReference>
<dbReference type="GO" id="GO:0003735">
    <property type="term" value="F:structural constituent of ribosome"/>
    <property type="evidence" value="ECO:0007669"/>
    <property type="project" value="InterPro"/>
</dbReference>
<dbReference type="GO" id="GO:0008270">
    <property type="term" value="F:zinc ion binding"/>
    <property type="evidence" value="ECO:0007669"/>
    <property type="project" value="InterPro"/>
</dbReference>
<evidence type="ECO:0000256" key="3">
    <source>
        <dbReference type="SAM" id="MobiDB-lite"/>
    </source>
</evidence>
<dbReference type="InterPro" id="IPR036853">
    <property type="entry name" value="Ribosomal_uL14_sf"/>
</dbReference>
<dbReference type="Pfam" id="PF10440">
    <property type="entry name" value="WIYLD"/>
    <property type="match status" value="1"/>
</dbReference>
<feature type="region of interest" description="Disordered" evidence="3">
    <location>
        <begin position="160"/>
        <end position="340"/>
    </location>
</feature>
<dbReference type="PANTHER" id="PTHR46450">
    <property type="entry name" value="INACTIVE HISTONE-LYSINE N-METHYLTRANSFERASE SUVR1-RELATED"/>
    <property type="match status" value="1"/>
</dbReference>
<keyword evidence="7" id="KW-1185">Reference proteome</keyword>
<feature type="transmembrane region" description="Helical" evidence="4">
    <location>
        <begin position="81"/>
        <end position="97"/>
    </location>
</feature>
<dbReference type="InterPro" id="IPR043017">
    <property type="entry name" value="WIYLD_dom_sf"/>
</dbReference>
<comment type="caution">
    <text evidence="6">The sequence shown here is derived from an EMBL/GenBank/DDBJ whole genome shotgun (WGS) entry which is preliminary data.</text>
</comment>
<gene>
    <name evidence="6" type="ORF">Sango_0307500</name>
</gene>
<dbReference type="Gene3D" id="1.10.8.850">
    <property type="entry name" value="Histone-lysine N methyltransferase , C-terminal domain-like"/>
    <property type="match status" value="1"/>
</dbReference>
<organism evidence="6 7">
    <name type="scientific">Sesamum angolense</name>
    <dbReference type="NCBI Taxonomy" id="2727404"/>
    <lineage>
        <taxon>Eukaryota</taxon>
        <taxon>Viridiplantae</taxon>
        <taxon>Streptophyta</taxon>
        <taxon>Embryophyta</taxon>
        <taxon>Tracheophyta</taxon>
        <taxon>Spermatophyta</taxon>
        <taxon>Magnoliopsida</taxon>
        <taxon>eudicotyledons</taxon>
        <taxon>Gunneridae</taxon>
        <taxon>Pentapetalae</taxon>
        <taxon>asterids</taxon>
        <taxon>lamiids</taxon>
        <taxon>Lamiales</taxon>
        <taxon>Pedaliaceae</taxon>
        <taxon>Sesamum</taxon>
    </lineage>
</organism>